<dbReference type="InterPro" id="IPR027417">
    <property type="entry name" value="P-loop_NTPase"/>
</dbReference>
<dbReference type="PROSITE" id="PS50089">
    <property type="entry name" value="ZF_RING_2"/>
    <property type="match status" value="1"/>
</dbReference>
<dbReference type="InterPro" id="IPR001841">
    <property type="entry name" value="Znf_RING"/>
</dbReference>
<evidence type="ECO:0000313" key="12">
    <source>
        <dbReference type="Proteomes" id="UP000465112"/>
    </source>
</evidence>
<keyword evidence="4 7" id="KW-0863">Zinc-finger</keyword>
<keyword evidence="3" id="KW-0547">Nucleotide-binding</keyword>
<keyword evidence="8" id="KW-0175">Coiled coil</keyword>
<dbReference type="InterPro" id="IPR013083">
    <property type="entry name" value="Znf_RING/FYVE/PHD"/>
</dbReference>
<evidence type="ECO:0000256" key="2">
    <source>
        <dbReference type="ARBA" id="ARBA00022723"/>
    </source>
</evidence>
<dbReference type="OrthoDB" id="9049620at2759"/>
<dbReference type="Proteomes" id="UP000465112">
    <property type="component" value="Chromosome 19"/>
</dbReference>
<dbReference type="Pfam" id="PF13445">
    <property type="entry name" value="zf-RING_UBOX"/>
    <property type="match status" value="1"/>
</dbReference>
<feature type="domain" description="RING-type" evidence="9">
    <location>
        <begin position="11"/>
        <end position="51"/>
    </location>
</feature>
<dbReference type="InterPro" id="IPR045058">
    <property type="entry name" value="GIMA/IAN/Toc"/>
</dbReference>
<dbReference type="CDD" id="cd01852">
    <property type="entry name" value="AIG1"/>
    <property type="match status" value="1"/>
</dbReference>
<gene>
    <name evidence="11" type="ORF">PFLUV_G00218890</name>
</gene>
<dbReference type="Pfam" id="PF04548">
    <property type="entry name" value="AIG1"/>
    <property type="match status" value="1"/>
</dbReference>
<proteinExistence type="inferred from homology"/>
<keyword evidence="5" id="KW-0862">Zinc</keyword>
<dbReference type="SUPFAM" id="SSF52540">
    <property type="entry name" value="P-loop containing nucleoside triphosphate hydrolases"/>
    <property type="match status" value="1"/>
</dbReference>
<dbReference type="PROSITE" id="PS00518">
    <property type="entry name" value="ZF_RING_1"/>
    <property type="match status" value="1"/>
</dbReference>
<keyword evidence="12" id="KW-1185">Reference proteome</keyword>
<evidence type="ECO:0000256" key="1">
    <source>
        <dbReference type="ARBA" id="ARBA00008535"/>
    </source>
</evidence>
<accession>A0A6A5EAN6</accession>
<reference evidence="11 12" key="1">
    <citation type="submission" date="2019-06" db="EMBL/GenBank/DDBJ databases">
        <title>A chromosome-scale genome assembly of the European perch, Perca fluviatilis.</title>
        <authorList>
            <person name="Roques C."/>
            <person name="Zahm M."/>
            <person name="Cabau C."/>
            <person name="Klopp C."/>
            <person name="Bouchez O."/>
            <person name="Donnadieu C."/>
            <person name="Kuhl H."/>
            <person name="Gislard M."/>
            <person name="Guendouz S."/>
            <person name="Journot L."/>
            <person name="Haffray P."/>
            <person name="Bestin A."/>
            <person name="Morvezen R."/>
            <person name="Feron R."/>
            <person name="Wen M."/>
            <person name="Jouanno E."/>
            <person name="Herpin A."/>
            <person name="Schartl M."/>
            <person name="Postlethwait J."/>
            <person name="Schaerlinger B."/>
            <person name="Chardard D."/>
            <person name="Lecocq T."/>
            <person name="Poncet C."/>
            <person name="Jaffrelo L."/>
            <person name="Lampietro C."/>
            <person name="Guiguen Y."/>
        </authorList>
    </citation>
    <scope>NUCLEOTIDE SEQUENCE [LARGE SCALE GENOMIC DNA]</scope>
    <source>
        <tissue evidence="11">Blood</tissue>
    </source>
</reference>
<evidence type="ECO:0000313" key="11">
    <source>
        <dbReference type="EMBL" id="KAF1375349.1"/>
    </source>
</evidence>
<dbReference type="PANTHER" id="PTHR10903">
    <property type="entry name" value="GTPASE, IMAP FAMILY MEMBER-RELATED"/>
    <property type="match status" value="1"/>
</dbReference>
<evidence type="ECO:0000256" key="8">
    <source>
        <dbReference type="SAM" id="Coils"/>
    </source>
</evidence>
<dbReference type="InterPro" id="IPR006703">
    <property type="entry name" value="G_AIG1"/>
</dbReference>
<dbReference type="InterPro" id="IPR017907">
    <property type="entry name" value="Znf_RING_CS"/>
</dbReference>
<dbReference type="Gene3D" id="3.40.50.300">
    <property type="entry name" value="P-loop containing nucleotide triphosphate hydrolases"/>
    <property type="match status" value="1"/>
</dbReference>
<name>A0A6A5EAN6_PERFL</name>
<evidence type="ECO:0000256" key="3">
    <source>
        <dbReference type="ARBA" id="ARBA00022741"/>
    </source>
</evidence>
<evidence type="ECO:0000259" key="9">
    <source>
        <dbReference type="PROSITE" id="PS50089"/>
    </source>
</evidence>
<evidence type="ECO:0000256" key="4">
    <source>
        <dbReference type="ARBA" id="ARBA00022771"/>
    </source>
</evidence>
<dbReference type="PROSITE" id="PS51720">
    <property type="entry name" value="G_AIG1"/>
    <property type="match status" value="1"/>
</dbReference>
<dbReference type="AlphaFoldDB" id="A0A6A5EAN6"/>
<evidence type="ECO:0000256" key="6">
    <source>
        <dbReference type="ARBA" id="ARBA00023134"/>
    </source>
</evidence>
<dbReference type="InterPro" id="IPR027370">
    <property type="entry name" value="Znf-RING_euk"/>
</dbReference>
<keyword evidence="2" id="KW-0479">Metal-binding</keyword>
<dbReference type="SMART" id="SM00184">
    <property type="entry name" value="RING"/>
    <property type="match status" value="1"/>
</dbReference>
<dbReference type="GO" id="GO:0008270">
    <property type="term" value="F:zinc ion binding"/>
    <property type="evidence" value="ECO:0007669"/>
    <property type="project" value="UniProtKB-KW"/>
</dbReference>
<evidence type="ECO:0000259" key="10">
    <source>
        <dbReference type="PROSITE" id="PS51720"/>
    </source>
</evidence>
<dbReference type="SUPFAM" id="SSF57850">
    <property type="entry name" value="RING/U-box"/>
    <property type="match status" value="1"/>
</dbReference>
<evidence type="ECO:0008006" key="13">
    <source>
        <dbReference type="Google" id="ProtNLM"/>
    </source>
</evidence>
<dbReference type="FunFam" id="3.40.50.300:FF:000366">
    <property type="entry name" value="GTPase, IMAP family member 2"/>
    <property type="match status" value="1"/>
</dbReference>
<feature type="coiled-coil region" evidence="8">
    <location>
        <begin position="291"/>
        <end position="341"/>
    </location>
</feature>
<dbReference type="GO" id="GO:0005525">
    <property type="term" value="F:GTP binding"/>
    <property type="evidence" value="ECO:0007669"/>
    <property type="project" value="UniProtKB-KW"/>
</dbReference>
<comment type="similarity">
    <text evidence="1">Belongs to the TRAFAC class TrmE-Era-EngA-EngB-Septin-like GTPase superfamily. AIG1/Toc34/Toc159-like paraseptin GTPase family. IAN subfamily.</text>
</comment>
<dbReference type="Gene3D" id="3.30.40.10">
    <property type="entry name" value="Zinc/RING finger domain, C3HC4 (zinc finger)"/>
    <property type="match status" value="1"/>
</dbReference>
<dbReference type="PANTHER" id="PTHR10903:SF112">
    <property type="entry name" value="SI:CH211-113E8.5"/>
    <property type="match status" value="1"/>
</dbReference>
<keyword evidence="6" id="KW-0342">GTP-binding</keyword>
<dbReference type="EMBL" id="VHII01000019">
    <property type="protein sequence ID" value="KAF1375349.1"/>
    <property type="molecule type" value="Genomic_DNA"/>
</dbReference>
<evidence type="ECO:0000256" key="7">
    <source>
        <dbReference type="PROSITE-ProRule" id="PRU00175"/>
    </source>
</evidence>
<comment type="caution">
    <text evidence="11">The sequence shown here is derived from an EMBL/GenBank/DDBJ whole genome shotgun (WGS) entry which is preliminary data.</text>
</comment>
<feature type="domain" description="AIG1-type G" evidence="10">
    <location>
        <begin position="97"/>
        <end position="295"/>
    </location>
</feature>
<evidence type="ECO:0000256" key="5">
    <source>
        <dbReference type="ARBA" id="ARBA00022833"/>
    </source>
</evidence>
<sequence length="365" mass="41576">MASMSEEDFCCSVCRDVFRDPVILSCSHSFCRDCLKTWWTEKPTQECPVCKTISSNPELTRNLELMKLCEAFLQQRDRRVSDSDQLRDTASKMSKGSDELRIVLVGKTGAGKSSAGNNILAREAFESEMSCESVTTECTKETGKVGGKKVALIDTPGLFDTSLDNEQVLKRIKMCIGMSSPGPHAFLVILQIGRFTEEEKQTVKMIQDTFGVDADKYTMVLFTHGDNLGKQTIEKFVSKSKDLQGFIQKCHGRYHVFNNKEQNPSQVTELLKKIHLMIKDNGGSYYTTEMYMKAEEEIERKKQQILKETEAKRNKEMEELKARYSGEMLELQKEIIILRREAEARAQAERECDVKPFFKKICAIS</sequence>
<protein>
    <recommendedName>
        <fullName evidence="13">RING-type domain-containing protein</fullName>
    </recommendedName>
</protein>
<organism evidence="11 12">
    <name type="scientific">Perca fluviatilis</name>
    <name type="common">European perch</name>
    <dbReference type="NCBI Taxonomy" id="8168"/>
    <lineage>
        <taxon>Eukaryota</taxon>
        <taxon>Metazoa</taxon>
        <taxon>Chordata</taxon>
        <taxon>Craniata</taxon>
        <taxon>Vertebrata</taxon>
        <taxon>Euteleostomi</taxon>
        <taxon>Actinopterygii</taxon>
        <taxon>Neopterygii</taxon>
        <taxon>Teleostei</taxon>
        <taxon>Neoteleostei</taxon>
        <taxon>Acanthomorphata</taxon>
        <taxon>Eupercaria</taxon>
        <taxon>Perciformes</taxon>
        <taxon>Percoidei</taxon>
        <taxon>Percidae</taxon>
        <taxon>Percinae</taxon>
        <taxon>Perca</taxon>
    </lineage>
</organism>